<dbReference type="Proteomes" id="UP000054144">
    <property type="component" value="Unassembled WGS sequence"/>
</dbReference>
<evidence type="ECO:0000256" key="1">
    <source>
        <dbReference type="SAM" id="Coils"/>
    </source>
</evidence>
<dbReference type="InterPro" id="IPR046520">
    <property type="entry name" value="DUF6697"/>
</dbReference>
<proteinExistence type="predicted"/>
<feature type="compositionally biased region" description="Polar residues" evidence="2">
    <location>
        <begin position="569"/>
        <end position="578"/>
    </location>
</feature>
<feature type="compositionally biased region" description="Polar residues" evidence="2">
    <location>
        <begin position="274"/>
        <end position="296"/>
    </location>
</feature>
<reference evidence="4 5" key="1">
    <citation type="journal article" date="2015" name="Fungal Genet. Biol.">
        <title>Evolution of novel wood decay mechanisms in Agaricales revealed by the genome sequences of Fistulina hepatica and Cylindrobasidium torrendii.</title>
        <authorList>
            <person name="Floudas D."/>
            <person name="Held B.W."/>
            <person name="Riley R."/>
            <person name="Nagy L.G."/>
            <person name="Koehler G."/>
            <person name="Ransdell A.S."/>
            <person name="Younus H."/>
            <person name="Chow J."/>
            <person name="Chiniquy J."/>
            <person name="Lipzen A."/>
            <person name="Tritt A."/>
            <person name="Sun H."/>
            <person name="Haridas S."/>
            <person name="LaButti K."/>
            <person name="Ohm R.A."/>
            <person name="Kues U."/>
            <person name="Blanchette R.A."/>
            <person name="Grigoriev I.V."/>
            <person name="Minto R.E."/>
            <person name="Hibbett D.S."/>
        </authorList>
    </citation>
    <scope>NUCLEOTIDE SEQUENCE [LARGE SCALE GENOMIC DNA]</scope>
    <source>
        <strain evidence="4 5">ATCC 64428</strain>
    </source>
</reference>
<name>A0A0D7A417_9AGAR</name>
<feature type="region of interest" description="Disordered" evidence="2">
    <location>
        <begin position="569"/>
        <end position="634"/>
    </location>
</feature>
<evidence type="ECO:0000313" key="4">
    <source>
        <dbReference type="EMBL" id="KIY45465.1"/>
    </source>
</evidence>
<accession>A0A0D7A417</accession>
<keyword evidence="5" id="KW-1185">Reference proteome</keyword>
<evidence type="ECO:0000259" key="3">
    <source>
        <dbReference type="Pfam" id="PF20411"/>
    </source>
</evidence>
<dbReference type="Pfam" id="PF20411">
    <property type="entry name" value="DUF6697"/>
    <property type="match status" value="1"/>
</dbReference>
<feature type="coiled-coil region" evidence="1">
    <location>
        <begin position="23"/>
        <end position="50"/>
    </location>
</feature>
<feature type="domain" description="DUF6697" evidence="3">
    <location>
        <begin position="382"/>
        <end position="558"/>
    </location>
</feature>
<dbReference type="AlphaFoldDB" id="A0A0D7A417"/>
<organism evidence="4 5">
    <name type="scientific">Fistulina hepatica ATCC 64428</name>
    <dbReference type="NCBI Taxonomy" id="1128425"/>
    <lineage>
        <taxon>Eukaryota</taxon>
        <taxon>Fungi</taxon>
        <taxon>Dikarya</taxon>
        <taxon>Basidiomycota</taxon>
        <taxon>Agaricomycotina</taxon>
        <taxon>Agaricomycetes</taxon>
        <taxon>Agaricomycetidae</taxon>
        <taxon>Agaricales</taxon>
        <taxon>Fistulinaceae</taxon>
        <taxon>Fistulina</taxon>
    </lineage>
</organism>
<feature type="compositionally biased region" description="Basic residues" evidence="2">
    <location>
        <begin position="614"/>
        <end position="623"/>
    </location>
</feature>
<protein>
    <recommendedName>
        <fullName evidence="3">DUF6697 domain-containing protein</fullName>
    </recommendedName>
</protein>
<dbReference type="EMBL" id="KN882048">
    <property type="protein sequence ID" value="KIY45465.1"/>
    <property type="molecule type" value="Genomic_DNA"/>
</dbReference>
<feature type="compositionally biased region" description="Basic and acidic residues" evidence="2">
    <location>
        <begin position="264"/>
        <end position="273"/>
    </location>
</feature>
<evidence type="ECO:0000256" key="2">
    <source>
        <dbReference type="SAM" id="MobiDB-lite"/>
    </source>
</evidence>
<gene>
    <name evidence="4" type="ORF">FISHEDRAFT_76645</name>
</gene>
<feature type="compositionally biased region" description="Basic and acidic residues" evidence="2">
    <location>
        <begin position="317"/>
        <end position="332"/>
    </location>
</feature>
<evidence type="ECO:0000313" key="5">
    <source>
        <dbReference type="Proteomes" id="UP000054144"/>
    </source>
</evidence>
<feature type="coiled-coil region" evidence="1">
    <location>
        <begin position="101"/>
        <end position="202"/>
    </location>
</feature>
<dbReference type="OrthoDB" id="2757553at2759"/>
<feature type="region of interest" description="Disordered" evidence="2">
    <location>
        <begin position="257"/>
        <end position="341"/>
    </location>
</feature>
<keyword evidence="1" id="KW-0175">Coiled coil</keyword>
<sequence>MEDIGTDWPSVVRQVSVASEMRIRDLEEQKRRLHDDNLRLEQQNRELRQTWPEQDRLKTDVERTDLENLRNVVYARSTPSASSSQVASASKVAREAYAAHLNKAREGYHRMKEQMQAQKEEAARQQQRISDLEAELKTLKRGKMRAVDDMSDELAALNEQLHRYQVSQTELQERNLEQQREIERLSSDLEGARRQLTQAQSMLKSVATRWRKEGARPVLIVNKSSSVDVAPTALPDFPKHQPSVPDRSSLPVFASAVASSSLEQHQEPPKQRNESTPAGPSSSHTRQTPQRQQEMPHTSHGGRLSVSASTPHLNGNIDRRSMETSEKDDRRSRVLSMNTNKPHQKDYSLFLTPIPVARRRDLEKSGQTIVKYNENLERENSFDRATLAVALGGSSRSVITSKTSLSRENNISCYLCPALFHNPWTPRNPGQHGYMFVGLGSDRGTFIELETCPLFVKFGEKDYRFMGVYAATRDKDLSVEEWENLSEEVRSLQVPMPPNFPFSQMKATYCKTTKEKEYKDRDTMSQAIRAKYDEGLLRVPCVRLICVGAGEDLLKALIGIKRTVAMTNCTPSKSTSKSAPGAVSRSPKRPRDTADDDADYDGDREVLPPTTLRRSARKPKAPRRASVLDAIRDD</sequence>